<gene>
    <name evidence="1" type="ORF">GCM10022393_43470</name>
</gene>
<dbReference type="Proteomes" id="UP001500459">
    <property type="component" value="Unassembled WGS sequence"/>
</dbReference>
<accession>A0ABP6V1B5</accession>
<comment type="caution">
    <text evidence="1">The sequence shown here is derived from an EMBL/GenBank/DDBJ whole genome shotgun (WGS) entry which is preliminary data.</text>
</comment>
<sequence>MFEIKPYINANNADFNLMFSEIYQMTSSEIQDGIDSCTLAIDGKYEKMSWGLEVFELLIRKEISILEYHGDFVAEIPTKDILKMLTDYKNALKYFEANGSMLPS</sequence>
<protein>
    <submittedName>
        <fullName evidence="1">Uncharacterized protein</fullName>
    </submittedName>
</protein>
<proteinExistence type="predicted"/>
<reference evidence="2" key="1">
    <citation type="journal article" date="2019" name="Int. J. Syst. Evol. Microbiol.">
        <title>The Global Catalogue of Microorganisms (GCM) 10K type strain sequencing project: providing services to taxonomists for standard genome sequencing and annotation.</title>
        <authorList>
            <consortium name="The Broad Institute Genomics Platform"/>
            <consortium name="The Broad Institute Genome Sequencing Center for Infectious Disease"/>
            <person name="Wu L."/>
            <person name="Ma J."/>
        </authorList>
    </citation>
    <scope>NUCLEOTIDE SEQUENCE [LARGE SCALE GENOMIC DNA]</scope>
    <source>
        <strain evidence="2">JCM 17106</strain>
    </source>
</reference>
<organism evidence="1 2">
    <name type="scientific">Aquimarina addita</name>
    <dbReference type="NCBI Taxonomy" id="870485"/>
    <lineage>
        <taxon>Bacteria</taxon>
        <taxon>Pseudomonadati</taxon>
        <taxon>Bacteroidota</taxon>
        <taxon>Flavobacteriia</taxon>
        <taxon>Flavobacteriales</taxon>
        <taxon>Flavobacteriaceae</taxon>
        <taxon>Aquimarina</taxon>
    </lineage>
</organism>
<keyword evidence="2" id="KW-1185">Reference proteome</keyword>
<dbReference type="EMBL" id="BAABCW010000054">
    <property type="protein sequence ID" value="GAA3524139.1"/>
    <property type="molecule type" value="Genomic_DNA"/>
</dbReference>
<name>A0ABP6V1B5_9FLAO</name>
<evidence type="ECO:0000313" key="2">
    <source>
        <dbReference type="Proteomes" id="UP001500459"/>
    </source>
</evidence>
<evidence type="ECO:0000313" key="1">
    <source>
        <dbReference type="EMBL" id="GAA3524139.1"/>
    </source>
</evidence>
<dbReference type="RefSeq" id="WP_344931066.1">
    <property type="nucleotide sequence ID" value="NZ_BAABCW010000054.1"/>
</dbReference>